<dbReference type="STRING" id="1353158.SAMN04488587_0680"/>
<protein>
    <submittedName>
        <fullName evidence="1">Sirohydrochlorin cobaltochelatase</fullName>
    </submittedName>
</protein>
<evidence type="ECO:0000313" key="1">
    <source>
        <dbReference type="EMBL" id="SES70196.1"/>
    </source>
</evidence>
<dbReference type="Proteomes" id="UP000243338">
    <property type="component" value="Unassembled WGS sequence"/>
</dbReference>
<dbReference type="SUPFAM" id="SSF53800">
    <property type="entry name" value="Chelatase"/>
    <property type="match status" value="1"/>
</dbReference>
<dbReference type="AlphaFoldDB" id="A0A1H9YMC3"/>
<keyword evidence="2" id="KW-1185">Reference proteome</keyword>
<dbReference type="Gene3D" id="3.40.50.1400">
    <property type="match status" value="2"/>
</dbReference>
<name>A0A1H9YMC3_9EURY</name>
<dbReference type="GO" id="GO:0016852">
    <property type="term" value="F:sirohydrochlorin cobaltochelatase activity"/>
    <property type="evidence" value="ECO:0007669"/>
    <property type="project" value="InterPro"/>
</dbReference>
<gene>
    <name evidence="1" type="ORF">SAMN04488587_0680</name>
</gene>
<proteinExistence type="predicted"/>
<dbReference type="Pfam" id="PF06180">
    <property type="entry name" value="CbiK"/>
    <property type="match status" value="1"/>
</dbReference>
<sequence>MTENIPGHGAPKEDKGAVVAVIEGTTSPECDEFVNKCVSKMKEAYPDVEFRLAVTSDVIRKVLAEQGERKNSVLGALAGLIDDGYSQIVVQPLYITPGNALHSIYPVVSGINNLVGPHGMLDIDGILISNPLLLKAEDYSNVAEALASIFNDGTVVLVASNEEGNADPTLCQLQMVLDEITGGRIVIATNNGYPGIEQVKNRLAHINAEKVILAPFTMVAGYHAKMDVYGDKESSWKNVLESAGHDVKVDERVLGKEDAILDLFVERLKQTAQSHNFL</sequence>
<evidence type="ECO:0000313" key="2">
    <source>
        <dbReference type="Proteomes" id="UP000243338"/>
    </source>
</evidence>
<dbReference type="RefSeq" id="WP_167879285.1">
    <property type="nucleotide sequence ID" value="NZ_CAAGSJ010000003.1"/>
</dbReference>
<dbReference type="InterPro" id="IPR010388">
    <property type="entry name" value="Anaerobic_Co-chelatase"/>
</dbReference>
<reference evidence="2" key="1">
    <citation type="submission" date="2016-10" db="EMBL/GenBank/DDBJ databases">
        <authorList>
            <person name="Varghese N."/>
            <person name="Submissions S."/>
        </authorList>
    </citation>
    <scope>NUCLEOTIDE SEQUENCE [LARGE SCALE GENOMIC DNA]</scope>
    <source>
        <strain evidence="2">SLH 33</strain>
    </source>
</reference>
<accession>A0A1H9YMC3</accession>
<organism evidence="1 2">
    <name type="scientific">Methanococcoides vulcani</name>
    <dbReference type="NCBI Taxonomy" id="1353158"/>
    <lineage>
        <taxon>Archaea</taxon>
        <taxon>Methanobacteriati</taxon>
        <taxon>Methanobacteriota</taxon>
        <taxon>Stenosarchaea group</taxon>
        <taxon>Methanomicrobia</taxon>
        <taxon>Methanosarcinales</taxon>
        <taxon>Methanosarcinaceae</taxon>
        <taxon>Methanococcoides</taxon>
    </lineage>
</organism>
<dbReference type="OrthoDB" id="114445at2157"/>
<dbReference type="EMBL" id="FOHQ01000001">
    <property type="protein sequence ID" value="SES70196.1"/>
    <property type="molecule type" value="Genomic_DNA"/>
</dbReference>
<dbReference type="GO" id="GO:0019251">
    <property type="term" value="P:anaerobic cobalamin biosynthetic process"/>
    <property type="evidence" value="ECO:0007669"/>
    <property type="project" value="InterPro"/>
</dbReference>
<dbReference type="PIRSF" id="PIRSF033579">
    <property type="entry name" value="Anaer_Co_chel"/>
    <property type="match status" value="1"/>
</dbReference>